<proteinExistence type="predicted"/>
<reference evidence="1" key="1">
    <citation type="submission" date="2022-04" db="EMBL/GenBank/DDBJ databases">
        <title>Jade perch genome.</title>
        <authorList>
            <person name="Chao B."/>
        </authorList>
    </citation>
    <scope>NUCLEOTIDE SEQUENCE</scope>
    <source>
        <strain evidence="1">CB-2022</strain>
    </source>
</reference>
<name>A0ACB8WW50_9TELE</name>
<dbReference type="EMBL" id="CM041535">
    <property type="protein sequence ID" value="KAI3372041.1"/>
    <property type="molecule type" value="Genomic_DNA"/>
</dbReference>
<protein>
    <submittedName>
        <fullName evidence="1">Uncharacterized protein</fullName>
    </submittedName>
</protein>
<gene>
    <name evidence="1" type="ORF">L3Q82_006694</name>
</gene>
<comment type="caution">
    <text evidence="1">The sequence shown here is derived from an EMBL/GenBank/DDBJ whole genome shotgun (WGS) entry which is preliminary data.</text>
</comment>
<organism evidence="1 2">
    <name type="scientific">Scortum barcoo</name>
    <name type="common">barcoo grunter</name>
    <dbReference type="NCBI Taxonomy" id="214431"/>
    <lineage>
        <taxon>Eukaryota</taxon>
        <taxon>Metazoa</taxon>
        <taxon>Chordata</taxon>
        <taxon>Craniata</taxon>
        <taxon>Vertebrata</taxon>
        <taxon>Euteleostomi</taxon>
        <taxon>Actinopterygii</taxon>
        <taxon>Neopterygii</taxon>
        <taxon>Teleostei</taxon>
        <taxon>Neoteleostei</taxon>
        <taxon>Acanthomorphata</taxon>
        <taxon>Eupercaria</taxon>
        <taxon>Centrarchiformes</taxon>
        <taxon>Terapontoidei</taxon>
        <taxon>Terapontidae</taxon>
        <taxon>Scortum</taxon>
    </lineage>
</organism>
<evidence type="ECO:0000313" key="1">
    <source>
        <dbReference type="EMBL" id="KAI3372041.1"/>
    </source>
</evidence>
<keyword evidence="2" id="KW-1185">Reference proteome</keyword>
<accession>A0ACB8WW50</accession>
<sequence length="250" mass="27962">MGLAGDAVVGNAPERSAGGLRLGDCELRSHRFTWRMSALWPTRWMNCCSSTGKTWTFVDLGEHIPDSSLHLPGFHLIRADRTELSGKMRGGRICFYVNEGWCMDVTVLKKSCSPHLETLFINCKPFYSLREFSSFILVGVYIHPQACVTEALQQLADQIRNVEQQHPDSVLIVLGDFNRANLSHELTKLQTAHQVSHQGHKHPGPLLHNFKGTPIATVPRAALGLSDHCLVHLIRQKLKSAKLVVKTVKR</sequence>
<evidence type="ECO:0000313" key="2">
    <source>
        <dbReference type="Proteomes" id="UP000831701"/>
    </source>
</evidence>
<dbReference type="Proteomes" id="UP000831701">
    <property type="component" value="Chromosome 5"/>
</dbReference>